<keyword evidence="2" id="KW-1185">Reference proteome</keyword>
<dbReference type="Proteomes" id="UP000036902">
    <property type="component" value="Chromosome"/>
</dbReference>
<dbReference type="KEGG" id="thu:AC731_010790"/>
<dbReference type="STRING" id="1134435.AC731_010790"/>
<sequence>MPQMEPLLAYLRCEEVPLNQFGEAEHPIEALSFLAERFQALRAGRELPLIPLEVWPGIRAQLQVLAGYGFFGVVQFYPAEDREGLFKALTAAGWALERAPSDDAARLLPALALVPVYQASKPMGKLVRDLMFMDAHVNQLAGTVAANGLTVICTYRRMNDR</sequence>
<dbReference type="EMBL" id="CP014646">
    <property type="protein sequence ID" value="AMO37387.1"/>
    <property type="molecule type" value="Genomic_DNA"/>
</dbReference>
<reference evidence="2" key="1">
    <citation type="submission" date="2016-03" db="EMBL/GenBank/DDBJ databases">
        <authorList>
            <person name="Ma C."/>
            <person name="Zhou S."/>
            <person name="Yang G."/>
        </authorList>
    </citation>
    <scope>NUCLEOTIDE SEQUENCE [LARGE SCALE GENOMIC DNA]</scope>
    <source>
        <strain evidence="2">SgZ-1</strain>
    </source>
</reference>
<dbReference type="AlphaFoldDB" id="A0A127K5Z5"/>
<organism evidence="1 2">
    <name type="scientific">Thauera humireducens</name>
    <dbReference type="NCBI Taxonomy" id="1134435"/>
    <lineage>
        <taxon>Bacteria</taxon>
        <taxon>Pseudomonadati</taxon>
        <taxon>Pseudomonadota</taxon>
        <taxon>Betaproteobacteria</taxon>
        <taxon>Rhodocyclales</taxon>
        <taxon>Zoogloeaceae</taxon>
        <taxon>Thauera</taxon>
    </lineage>
</organism>
<name>A0A127K5Z5_9RHOO</name>
<accession>A0A127K5Z5</accession>
<protein>
    <submittedName>
        <fullName evidence="1">Uncharacterized protein</fullName>
    </submittedName>
</protein>
<gene>
    <name evidence="1" type="ORF">AC731_010790</name>
</gene>
<evidence type="ECO:0000313" key="2">
    <source>
        <dbReference type="Proteomes" id="UP000036902"/>
    </source>
</evidence>
<proteinExistence type="predicted"/>
<evidence type="ECO:0000313" key="1">
    <source>
        <dbReference type="EMBL" id="AMO37387.1"/>
    </source>
</evidence>